<dbReference type="InterPro" id="IPR036206">
    <property type="entry name" value="ThiamineP_synth_sf"/>
</dbReference>
<keyword evidence="11" id="KW-0460">Magnesium</keyword>
<dbReference type="InterPro" id="IPR000417">
    <property type="entry name" value="Hyethyz_kinase"/>
</dbReference>
<evidence type="ECO:0000256" key="12">
    <source>
        <dbReference type="ARBA" id="ARBA00022977"/>
    </source>
</evidence>
<evidence type="ECO:0000256" key="10">
    <source>
        <dbReference type="ARBA" id="ARBA00022840"/>
    </source>
</evidence>
<comment type="cofactor">
    <cofactor evidence="2">
        <name>Mg(2+)</name>
        <dbReference type="ChEBI" id="CHEBI:18420"/>
    </cofactor>
</comment>
<dbReference type="Pfam" id="PF02110">
    <property type="entry name" value="HK"/>
    <property type="match status" value="2"/>
</dbReference>
<dbReference type="GO" id="GO:0005829">
    <property type="term" value="C:cytosol"/>
    <property type="evidence" value="ECO:0007669"/>
    <property type="project" value="EnsemblFungi"/>
</dbReference>
<dbReference type="GO" id="GO:0004417">
    <property type="term" value="F:hydroxyethylthiazole kinase activity"/>
    <property type="evidence" value="ECO:0007669"/>
    <property type="project" value="UniProtKB-EC"/>
</dbReference>
<comment type="catalytic activity">
    <reaction evidence="14">
        <text>2-(2-carboxy-4-methylthiazol-5-yl)ethyl phosphate + 4-amino-2-methyl-5-(diphosphooxymethyl)pyrimidine + 2 H(+) = thiamine phosphate + CO2 + diphosphate</text>
        <dbReference type="Rhea" id="RHEA:47848"/>
        <dbReference type="ChEBI" id="CHEBI:15378"/>
        <dbReference type="ChEBI" id="CHEBI:16526"/>
        <dbReference type="ChEBI" id="CHEBI:33019"/>
        <dbReference type="ChEBI" id="CHEBI:37575"/>
        <dbReference type="ChEBI" id="CHEBI:57841"/>
        <dbReference type="ChEBI" id="CHEBI:62890"/>
        <dbReference type="EC" id="2.5.1.3"/>
    </reaction>
</comment>
<keyword evidence="8" id="KW-0547">Nucleotide-binding</keyword>
<evidence type="ECO:0000256" key="8">
    <source>
        <dbReference type="ARBA" id="ARBA00022741"/>
    </source>
</evidence>
<dbReference type="PRINTS" id="PR01099">
    <property type="entry name" value="HYETHTZKNASE"/>
</dbReference>
<dbReference type="RefSeq" id="XP_002770554.1">
    <property type="nucleotide sequence ID" value="XM_002770508.1"/>
</dbReference>
<dbReference type="EMBL" id="CR382139">
    <property type="protein sequence ID" value="CAR65889.1"/>
    <property type="molecule type" value="Genomic_DNA"/>
</dbReference>
<dbReference type="UniPathway" id="UPA00060">
    <property type="reaction ID" value="UER00139"/>
</dbReference>
<dbReference type="Gene3D" id="3.40.1190.20">
    <property type="match status" value="1"/>
</dbReference>
<dbReference type="Pfam" id="PF02581">
    <property type="entry name" value="TMP-TENI"/>
    <property type="match status" value="1"/>
</dbReference>
<comment type="function">
    <text evidence="3">Condenses 4-methyl-5-(beta-hydroxyethyl)thiazole monophosphate (THZ-P) and 2-methyl-4-amino-5-hydroxymethyl pyrimidine pyrophosphate (HMP-PP) to form thiamine monophosphate (TMP).</text>
</comment>
<evidence type="ECO:0000313" key="20">
    <source>
        <dbReference type="Proteomes" id="UP000000599"/>
    </source>
</evidence>
<dbReference type="CDD" id="cd00564">
    <property type="entry name" value="TMP_TenI"/>
    <property type="match status" value="1"/>
</dbReference>
<comment type="catalytic activity">
    <reaction evidence="15">
        <text>2-[(2R,5Z)-2-carboxy-4-methylthiazol-5(2H)-ylidene]ethyl phosphate + 4-amino-2-methyl-5-(diphosphooxymethyl)pyrimidine + 2 H(+) = thiamine phosphate + CO2 + diphosphate</text>
        <dbReference type="Rhea" id="RHEA:47844"/>
        <dbReference type="ChEBI" id="CHEBI:15378"/>
        <dbReference type="ChEBI" id="CHEBI:16526"/>
        <dbReference type="ChEBI" id="CHEBI:33019"/>
        <dbReference type="ChEBI" id="CHEBI:37575"/>
        <dbReference type="ChEBI" id="CHEBI:57841"/>
        <dbReference type="ChEBI" id="CHEBI:62899"/>
        <dbReference type="EC" id="2.5.1.3"/>
    </reaction>
</comment>
<evidence type="ECO:0000256" key="4">
    <source>
        <dbReference type="ARBA" id="ARBA00004868"/>
    </source>
</evidence>
<keyword evidence="7" id="KW-0479">Metal-binding</keyword>
<dbReference type="PANTHER" id="PTHR20857:SF23">
    <property type="entry name" value="THIAMINE BIOSYNTHETIC BIFUNCTIONAL ENZYME"/>
    <property type="match status" value="1"/>
</dbReference>
<dbReference type="HAMAP" id="MF_00097">
    <property type="entry name" value="TMP_synthase"/>
    <property type="match status" value="1"/>
</dbReference>
<dbReference type="Gene3D" id="3.20.20.70">
    <property type="entry name" value="Aldolase class I"/>
    <property type="match status" value="1"/>
</dbReference>
<feature type="domain" description="Thiamine phosphate synthase/TenI" evidence="18">
    <location>
        <begin position="9"/>
        <end position="210"/>
    </location>
</feature>
<evidence type="ECO:0000256" key="17">
    <source>
        <dbReference type="ARBA" id="ARBA00061283"/>
    </source>
</evidence>
<evidence type="ECO:0000256" key="6">
    <source>
        <dbReference type="ARBA" id="ARBA00022679"/>
    </source>
</evidence>
<dbReference type="FunFam" id="3.20.20.70:FF:000104">
    <property type="entry name" value="Thiamine biosynthetic bifunctional enzyme"/>
    <property type="match status" value="1"/>
</dbReference>
<dbReference type="InterPro" id="IPR034291">
    <property type="entry name" value="TMP_synthase"/>
</dbReference>
<dbReference type="GO" id="GO:0000287">
    <property type="term" value="F:magnesium ion binding"/>
    <property type="evidence" value="ECO:0007669"/>
    <property type="project" value="InterPro"/>
</dbReference>
<keyword evidence="20" id="KW-1185">Reference proteome</keyword>
<comment type="pathway">
    <text evidence="4">Cofactor biosynthesis; thiamine diphosphate biosynthesis; 4-methyl-5-(2-phosphoethyl)-thiazole from 5-(2-hydroxyethyl)-4-methylthiazole: step 1/1.</text>
</comment>
<organism evidence="19 20">
    <name type="scientific">Debaryomyces hansenii (strain ATCC 36239 / CBS 767 / BCRC 21394 / JCM 1990 / NBRC 0083 / IGC 2968)</name>
    <name type="common">Yeast</name>
    <name type="synonym">Torulaspora hansenii</name>
    <dbReference type="NCBI Taxonomy" id="284592"/>
    <lineage>
        <taxon>Eukaryota</taxon>
        <taxon>Fungi</taxon>
        <taxon>Dikarya</taxon>
        <taxon>Ascomycota</taxon>
        <taxon>Saccharomycotina</taxon>
        <taxon>Pichiomycetes</taxon>
        <taxon>Debaryomycetaceae</taxon>
        <taxon>Debaryomyces</taxon>
    </lineage>
</organism>
<evidence type="ECO:0000313" key="19">
    <source>
        <dbReference type="EMBL" id="CAR65889.1"/>
    </source>
</evidence>
<dbReference type="HOGENOM" id="CLU_019943_1_1_1"/>
<dbReference type="Proteomes" id="UP000000599">
    <property type="component" value="Chromosome G"/>
</dbReference>
<evidence type="ECO:0000256" key="15">
    <source>
        <dbReference type="ARBA" id="ARBA00047883"/>
    </source>
</evidence>
<dbReference type="eggNOG" id="ENOG502QS2M">
    <property type="taxonomic scope" value="Eukaryota"/>
</dbReference>
<dbReference type="AlphaFoldDB" id="B5RV10"/>
<dbReference type="VEuPathDB" id="FungiDB:DEHA2G01166g"/>
<evidence type="ECO:0000256" key="13">
    <source>
        <dbReference type="ARBA" id="ARBA00047334"/>
    </source>
</evidence>
<dbReference type="InParanoid" id="B5RV10"/>
<dbReference type="NCBIfam" id="TIGR00693">
    <property type="entry name" value="thiE"/>
    <property type="match status" value="1"/>
</dbReference>
<evidence type="ECO:0000256" key="5">
    <source>
        <dbReference type="ARBA" id="ARBA00005165"/>
    </source>
</evidence>
<dbReference type="SUPFAM" id="SSF51391">
    <property type="entry name" value="Thiamin phosphate synthase"/>
    <property type="match status" value="1"/>
</dbReference>
<dbReference type="InterPro" id="IPR022998">
    <property type="entry name" value="ThiamineP_synth_TenI"/>
</dbReference>
<evidence type="ECO:0000256" key="1">
    <source>
        <dbReference type="ARBA" id="ARBA00001771"/>
    </source>
</evidence>
<reference evidence="19 20" key="1">
    <citation type="journal article" date="2004" name="Nature">
        <title>Genome evolution in yeasts.</title>
        <authorList>
            <consortium name="Genolevures"/>
            <person name="Dujon B."/>
            <person name="Sherman D."/>
            <person name="Fischer G."/>
            <person name="Durrens P."/>
            <person name="Casaregola S."/>
            <person name="Lafontaine I."/>
            <person name="de Montigny J."/>
            <person name="Marck C."/>
            <person name="Neuveglise C."/>
            <person name="Talla E."/>
            <person name="Goffard N."/>
            <person name="Frangeul L."/>
            <person name="Aigle M."/>
            <person name="Anthouard V."/>
            <person name="Babour A."/>
            <person name="Barbe V."/>
            <person name="Barnay S."/>
            <person name="Blanchin S."/>
            <person name="Beckerich J.M."/>
            <person name="Beyne E."/>
            <person name="Bleykasten C."/>
            <person name="Boisrame A."/>
            <person name="Boyer J."/>
            <person name="Cattolico L."/>
            <person name="Confanioleri F."/>
            <person name="de Daruvar A."/>
            <person name="Despons L."/>
            <person name="Fabre E."/>
            <person name="Fairhead C."/>
            <person name="Ferry-Dumazet H."/>
            <person name="Groppi A."/>
            <person name="Hantraye F."/>
            <person name="Hennequin C."/>
            <person name="Jauniaux N."/>
            <person name="Joyet P."/>
            <person name="Kachouri R."/>
            <person name="Kerrest A."/>
            <person name="Koszul R."/>
            <person name="Lemaire M."/>
            <person name="Lesur I."/>
            <person name="Ma L."/>
            <person name="Muller H."/>
            <person name="Nicaud J.M."/>
            <person name="Nikolski M."/>
            <person name="Oztas S."/>
            <person name="Ozier-Kalogeropoulos O."/>
            <person name="Pellenz S."/>
            <person name="Potier S."/>
            <person name="Richard G.F."/>
            <person name="Straub M.L."/>
            <person name="Suleau A."/>
            <person name="Swennene D."/>
            <person name="Tekaia F."/>
            <person name="Wesolowski-Louvel M."/>
            <person name="Westhof E."/>
            <person name="Wirth B."/>
            <person name="Zeniou-Meyer M."/>
            <person name="Zivanovic I."/>
            <person name="Bolotin-Fukuhara M."/>
            <person name="Thierry A."/>
            <person name="Bouchier C."/>
            <person name="Caudron B."/>
            <person name="Scarpelli C."/>
            <person name="Gaillardin C."/>
            <person name="Weissenbach J."/>
            <person name="Wincker P."/>
            <person name="Souciet J.L."/>
        </authorList>
    </citation>
    <scope>NUCLEOTIDE SEQUENCE [LARGE SCALE GENOMIC DNA]</scope>
    <source>
        <strain evidence="20">ATCC 36239 / CBS 767 / BCRC 21394 / JCM 1990 / NBRC 0083 / IGC 2968</strain>
    </source>
</reference>
<evidence type="ECO:0000256" key="11">
    <source>
        <dbReference type="ARBA" id="ARBA00022842"/>
    </source>
</evidence>
<dbReference type="PANTHER" id="PTHR20857">
    <property type="entry name" value="THIAMINE-PHOSPHATE PYROPHOSPHORYLASE"/>
    <property type="match status" value="1"/>
</dbReference>
<dbReference type="InterPro" id="IPR029056">
    <property type="entry name" value="Ribokinase-like"/>
</dbReference>
<accession>B5RV10</accession>
<dbReference type="GeneID" id="8999098"/>
<evidence type="ECO:0000256" key="3">
    <source>
        <dbReference type="ARBA" id="ARBA00003814"/>
    </source>
</evidence>
<keyword evidence="9" id="KW-0418">Kinase</keyword>
<dbReference type="SUPFAM" id="SSF53613">
    <property type="entry name" value="Ribokinase-like"/>
    <property type="match status" value="1"/>
</dbReference>
<dbReference type="OMA" id="GQTDMPI"/>
<comment type="catalytic activity">
    <reaction evidence="1">
        <text>5-(2-hydroxyethyl)-4-methylthiazole + ATP = 4-methyl-5-(2-phosphooxyethyl)-thiazole + ADP + H(+)</text>
        <dbReference type="Rhea" id="RHEA:24212"/>
        <dbReference type="ChEBI" id="CHEBI:15378"/>
        <dbReference type="ChEBI" id="CHEBI:17957"/>
        <dbReference type="ChEBI" id="CHEBI:30616"/>
        <dbReference type="ChEBI" id="CHEBI:58296"/>
        <dbReference type="ChEBI" id="CHEBI:456216"/>
        <dbReference type="EC" id="2.7.1.50"/>
    </reaction>
</comment>
<name>B5RV10_DEBHA</name>
<comment type="similarity">
    <text evidence="17">In the N-terminal section; belongs to the thiamine-phosphate synthase family.</text>
</comment>
<evidence type="ECO:0000256" key="2">
    <source>
        <dbReference type="ARBA" id="ARBA00001946"/>
    </source>
</evidence>
<dbReference type="InterPro" id="IPR013785">
    <property type="entry name" value="Aldolase_TIM"/>
</dbReference>
<dbReference type="FunCoup" id="B5RV10">
    <property type="interactions" value="132"/>
</dbReference>
<gene>
    <name evidence="19" type="ordered locus">DEHA2G01166g</name>
</gene>
<keyword evidence="10" id="KW-0067">ATP-binding</keyword>
<comment type="catalytic activity">
    <reaction evidence="13">
        <text>4-methyl-5-(2-phosphooxyethyl)-thiazole + 4-amino-2-methyl-5-(diphosphooxymethyl)pyrimidine + H(+) = thiamine phosphate + diphosphate</text>
        <dbReference type="Rhea" id="RHEA:22328"/>
        <dbReference type="ChEBI" id="CHEBI:15378"/>
        <dbReference type="ChEBI" id="CHEBI:33019"/>
        <dbReference type="ChEBI" id="CHEBI:37575"/>
        <dbReference type="ChEBI" id="CHEBI:57841"/>
        <dbReference type="ChEBI" id="CHEBI:58296"/>
        <dbReference type="EC" id="2.5.1.3"/>
    </reaction>
</comment>
<keyword evidence="6" id="KW-0808">Transferase</keyword>
<dbReference type="HAMAP" id="MF_00228">
    <property type="entry name" value="Thz_kinase"/>
    <property type="match status" value="1"/>
</dbReference>
<comment type="pathway">
    <text evidence="5">Cofactor biosynthesis; thiamine diphosphate biosynthesis; thiamine phosphate from 4-amino-2-methyl-5-diphosphomethylpyrimidine and 4-methyl-5-(2-phosphoethyl)-thiazole: step 1/1.</text>
</comment>
<evidence type="ECO:0000256" key="7">
    <source>
        <dbReference type="ARBA" id="ARBA00022723"/>
    </source>
</evidence>
<evidence type="ECO:0000259" key="18">
    <source>
        <dbReference type="Pfam" id="PF02581"/>
    </source>
</evidence>
<proteinExistence type="inferred from homology"/>
<dbReference type="GO" id="GO:0004789">
    <property type="term" value="F:thiamine-phosphate diphosphorylase activity"/>
    <property type="evidence" value="ECO:0007669"/>
    <property type="project" value="UniProtKB-EC"/>
</dbReference>
<keyword evidence="12" id="KW-0784">Thiamine biosynthesis</keyword>
<sequence length="542" mass="58038">MTSHVDYTLYLVTDSTMIPEGSTFLKQVEHSINNGATMVQLREKTLSTLDFIERASQVHELTLKRGIPLIINDRVDVALAIDAEGVHVGQDDMPASIVRKLVGPNKIVGVSCSFPSEVEAVCKEGLADYVGLGTVYKTNTKTNVSVPQGTGTIGVRKMLQVLKAHNAAQVNNYISSVAIGGINESNASKVLYQSAIPGQSLDGVAVVSCIMASKNAAESTIKLENVIKSSVPWVKDLTNESLCQTTDVKIKAVVRSKPLIHHITNNVVKNFSANVTLSIGASPIMSELPDEFEEFTSSIPNLALVLNLGTPSTSQMDVFKHAISVYNKHGKHIIFDPVAAGASSPRLECCKELLNAGQFSVIKGNVGEISAIWKLTSKYQVSETGKNDLLMRGVDSVAEFNESDILRIGKEVAQDFRAIVVITGAKNFVFDGICVSKDSQNIHDASSPNNVDDIKHTQIKGGHEVMSSITGTGCSLGSTIAAFVAANADGNSGTTFNIFEAVVGAVEFYNKCGSEVGQDVTGPGSFMIRFLDRLNYEAHAIK</sequence>
<protein>
    <submittedName>
        <fullName evidence="19">DEHA2G01166p</fullName>
    </submittedName>
</protein>
<dbReference type="CDD" id="cd01170">
    <property type="entry name" value="THZ_kinase"/>
    <property type="match status" value="1"/>
</dbReference>
<dbReference type="OrthoDB" id="4994at2759"/>
<evidence type="ECO:0000256" key="14">
    <source>
        <dbReference type="ARBA" id="ARBA00047851"/>
    </source>
</evidence>
<dbReference type="STRING" id="284592.B5RV10"/>
<evidence type="ECO:0000256" key="16">
    <source>
        <dbReference type="ARBA" id="ARBA00061146"/>
    </source>
</evidence>
<dbReference type="KEGG" id="dha:DEHA2G01166g"/>
<dbReference type="GO" id="GO:0009229">
    <property type="term" value="P:thiamine diphosphate biosynthetic process"/>
    <property type="evidence" value="ECO:0007669"/>
    <property type="project" value="UniProtKB-UniPathway"/>
</dbReference>
<evidence type="ECO:0000256" key="9">
    <source>
        <dbReference type="ARBA" id="ARBA00022777"/>
    </source>
</evidence>
<comment type="similarity">
    <text evidence="16">In the C-terminal section; belongs to the Thz kinase family.</text>
</comment>
<dbReference type="GO" id="GO:0005524">
    <property type="term" value="F:ATP binding"/>
    <property type="evidence" value="ECO:0007669"/>
    <property type="project" value="UniProtKB-KW"/>
</dbReference>
<dbReference type="GO" id="GO:0009228">
    <property type="term" value="P:thiamine biosynthetic process"/>
    <property type="evidence" value="ECO:0007669"/>
    <property type="project" value="UniProtKB-KW"/>
</dbReference>